<dbReference type="EMBL" id="CAUOFW020001614">
    <property type="protein sequence ID" value="CAK9146801.1"/>
    <property type="molecule type" value="Genomic_DNA"/>
</dbReference>
<keyword evidence="1" id="KW-0472">Membrane</keyword>
<evidence type="ECO:0000256" key="1">
    <source>
        <dbReference type="SAM" id="Phobius"/>
    </source>
</evidence>
<evidence type="ECO:0000313" key="3">
    <source>
        <dbReference type="Proteomes" id="UP001642360"/>
    </source>
</evidence>
<keyword evidence="3" id="KW-1185">Reference proteome</keyword>
<protein>
    <submittedName>
        <fullName evidence="2">Uncharacterized protein</fullName>
    </submittedName>
</protein>
<organism evidence="2 3">
    <name type="scientific">Ilex paraguariensis</name>
    <name type="common">yerba mate</name>
    <dbReference type="NCBI Taxonomy" id="185542"/>
    <lineage>
        <taxon>Eukaryota</taxon>
        <taxon>Viridiplantae</taxon>
        <taxon>Streptophyta</taxon>
        <taxon>Embryophyta</taxon>
        <taxon>Tracheophyta</taxon>
        <taxon>Spermatophyta</taxon>
        <taxon>Magnoliopsida</taxon>
        <taxon>eudicotyledons</taxon>
        <taxon>Gunneridae</taxon>
        <taxon>Pentapetalae</taxon>
        <taxon>asterids</taxon>
        <taxon>campanulids</taxon>
        <taxon>Aquifoliales</taxon>
        <taxon>Aquifoliaceae</taxon>
        <taxon>Ilex</taxon>
    </lineage>
</organism>
<feature type="non-terminal residue" evidence="2">
    <location>
        <position position="1"/>
    </location>
</feature>
<sequence length="72" mass="8042">GKSGISSLQIVAIDVPIIVAVLLFIIGFCFLVRKAKKKNYDTVMEETGYPSLWRRGGSEETLKKLGARCRRI</sequence>
<comment type="caution">
    <text evidence="2">The sequence shown here is derived from an EMBL/GenBank/DDBJ whole genome shotgun (WGS) entry which is preliminary data.</text>
</comment>
<gene>
    <name evidence="2" type="ORF">ILEXP_LOCUS14672</name>
</gene>
<keyword evidence="1" id="KW-0812">Transmembrane</keyword>
<dbReference type="AlphaFoldDB" id="A0ABC8RRN8"/>
<dbReference type="Proteomes" id="UP001642360">
    <property type="component" value="Unassembled WGS sequence"/>
</dbReference>
<proteinExistence type="predicted"/>
<reference evidence="2 3" key="1">
    <citation type="submission" date="2024-02" db="EMBL/GenBank/DDBJ databases">
        <authorList>
            <person name="Vignale AGUSTIN F."/>
            <person name="Sosa J E."/>
            <person name="Modenutti C."/>
        </authorList>
    </citation>
    <scope>NUCLEOTIDE SEQUENCE [LARGE SCALE GENOMIC DNA]</scope>
</reference>
<evidence type="ECO:0000313" key="2">
    <source>
        <dbReference type="EMBL" id="CAK9146801.1"/>
    </source>
</evidence>
<name>A0ABC8RRN8_9AQUA</name>
<keyword evidence="1" id="KW-1133">Transmembrane helix</keyword>
<accession>A0ABC8RRN8</accession>
<feature type="transmembrane region" description="Helical" evidence="1">
    <location>
        <begin position="6"/>
        <end position="32"/>
    </location>
</feature>